<dbReference type="Proteomes" id="UP000469427">
    <property type="component" value="Unassembled WGS sequence"/>
</dbReference>
<dbReference type="EMBL" id="JAWDHD010000011">
    <property type="protein sequence ID" value="MDU0249473.1"/>
    <property type="molecule type" value="Genomic_DNA"/>
</dbReference>
<dbReference type="Proteomes" id="UP001181258">
    <property type="component" value="Unassembled WGS sequence"/>
</dbReference>
<evidence type="ECO:0000313" key="5">
    <source>
        <dbReference type="EMBL" id="KAB6471774.1"/>
    </source>
</evidence>
<evidence type="ECO:0000259" key="2">
    <source>
        <dbReference type="Pfam" id="PF00465"/>
    </source>
</evidence>
<protein>
    <submittedName>
        <fullName evidence="8">Iron-containing alcohol dehydrogenase</fullName>
    </submittedName>
    <submittedName>
        <fullName evidence="7">Phosphonoacetaldehyde reductase</fullName>
    </submittedName>
</protein>
<dbReference type="Proteomes" id="UP000483142">
    <property type="component" value="Unassembled WGS sequence"/>
</dbReference>
<comment type="caution">
    <text evidence="7">The sequence shown here is derived from an EMBL/GenBank/DDBJ whole genome shotgun (WGS) entry which is preliminary data.</text>
</comment>
<evidence type="ECO:0000313" key="4">
    <source>
        <dbReference type="EMBL" id="KAB6446875.1"/>
    </source>
</evidence>
<evidence type="ECO:0000259" key="3">
    <source>
        <dbReference type="Pfam" id="PF25137"/>
    </source>
</evidence>
<dbReference type="Proteomes" id="UP000286392">
    <property type="component" value="Unassembled WGS sequence"/>
</dbReference>
<dbReference type="Pfam" id="PF25137">
    <property type="entry name" value="ADH_Fe_C"/>
    <property type="match status" value="1"/>
</dbReference>
<dbReference type="InterPro" id="IPR035873">
    <property type="entry name" value="PhpC"/>
</dbReference>
<dbReference type="SUPFAM" id="SSF56796">
    <property type="entry name" value="Dehydroquinate synthase-like"/>
    <property type="match status" value="1"/>
</dbReference>
<evidence type="ECO:0000313" key="9">
    <source>
        <dbReference type="Proteomes" id="UP000286392"/>
    </source>
</evidence>
<sequence length="370" mass="41018">MQEYYIGPDLNTQLAALLQKLNVTKVFLVRGKKSYTSCGASDVMDAVLNGRGIKTVCFFDFLTNPRVEDVRKGVLLCKSQCPNIILAVGGGSALDMAKLIRYHIYKETDSYIPLVVIPTTAGTGAETTHFSVCYINGEKQSIADSAMLPDYAFVCSELTSHNDAYLTACTGFDAVAQAIESYWSVNSTDESRSYSLKALGLLWKQLPLLIKNLDNKELRSEVAEGAYYAGRAIDITTTTAPHAFSYKFTSLYGIPHGHAVALTFPYFFALNLYGERLQSTLDSYEYGQRMKLLVQFLDADRSDFLSCQLHMSTYISSLGLSAKALTFDELASAVSSFNEQRGRNNPVVIDEEVKSGLQNYFMELKESDKE</sequence>
<dbReference type="EMBL" id="WDBY01000058">
    <property type="protein sequence ID" value="KAB6471774.1"/>
    <property type="molecule type" value="Genomic_DNA"/>
</dbReference>
<evidence type="ECO:0000313" key="13">
    <source>
        <dbReference type="Proteomes" id="UP001181258"/>
    </source>
</evidence>
<reference evidence="7" key="3">
    <citation type="submission" date="2023-10" db="EMBL/GenBank/DDBJ databases">
        <title>Genome of potential pathogenic bacteria in Crohn's disease.</title>
        <authorList>
            <person name="Rodriguez-Palacios A."/>
        </authorList>
    </citation>
    <scope>NUCLEOTIDE SEQUENCE</scope>
    <source>
        <strain evidence="7">CavFT-hAR107</strain>
    </source>
</reference>
<dbReference type="InterPro" id="IPR001670">
    <property type="entry name" value="ADH_Fe/GldA"/>
</dbReference>
<proteinExistence type="predicted"/>
<dbReference type="PANTHER" id="PTHR11496">
    <property type="entry name" value="ALCOHOL DEHYDROGENASE"/>
    <property type="match status" value="1"/>
</dbReference>
<evidence type="ECO:0000256" key="1">
    <source>
        <dbReference type="ARBA" id="ARBA00023002"/>
    </source>
</evidence>
<name>A0A3E4KER8_PHOVU</name>
<organism evidence="7 13">
    <name type="scientific">Phocaeicola vulgatus</name>
    <name type="common">Bacteroides vulgatus</name>
    <dbReference type="NCBI Taxonomy" id="821"/>
    <lineage>
        <taxon>Bacteria</taxon>
        <taxon>Pseudomonadati</taxon>
        <taxon>Bacteroidota</taxon>
        <taxon>Bacteroidia</taxon>
        <taxon>Bacteroidales</taxon>
        <taxon>Bacteroidaceae</taxon>
        <taxon>Phocaeicola</taxon>
    </lineage>
</organism>
<gene>
    <name evidence="8" type="ORF">DW043_16830</name>
    <name evidence="6" type="ORF">GAY98_21380</name>
    <name evidence="5" type="ORF">GAZ06_20775</name>
    <name evidence="4" type="ORF">GAZ09_20510</name>
    <name evidence="7" type="ORF">RVY68_12480</name>
</gene>
<dbReference type="RefSeq" id="WP_110506645.1">
    <property type="nucleotide sequence ID" value="NZ_AP025232.1"/>
</dbReference>
<evidence type="ECO:0000313" key="8">
    <source>
        <dbReference type="EMBL" id="RHK84602.1"/>
    </source>
</evidence>
<dbReference type="GO" id="GO:0046872">
    <property type="term" value="F:metal ion binding"/>
    <property type="evidence" value="ECO:0007669"/>
    <property type="project" value="InterPro"/>
</dbReference>
<dbReference type="CDD" id="cd08182">
    <property type="entry name" value="HEPD"/>
    <property type="match status" value="1"/>
</dbReference>
<dbReference type="EMBL" id="WDBZ01000058">
    <property type="protein sequence ID" value="KAB6446875.1"/>
    <property type="molecule type" value="Genomic_DNA"/>
</dbReference>
<dbReference type="InterPro" id="IPR039697">
    <property type="entry name" value="Alcohol_dehydrogenase_Fe"/>
</dbReference>
<dbReference type="Pfam" id="PF00465">
    <property type="entry name" value="Fe-ADH"/>
    <property type="match status" value="1"/>
</dbReference>
<feature type="domain" description="Fe-containing alcohol dehydrogenase-like C-terminal" evidence="3">
    <location>
        <begin position="167"/>
        <end position="299"/>
    </location>
</feature>
<evidence type="ECO:0000313" key="10">
    <source>
        <dbReference type="Proteomes" id="UP000468344"/>
    </source>
</evidence>
<dbReference type="Gene3D" id="3.40.50.1970">
    <property type="match status" value="1"/>
</dbReference>
<dbReference type="GO" id="GO:0004022">
    <property type="term" value="F:alcohol dehydrogenase (NAD+) activity"/>
    <property type="evidence" value="ECO:0007669"/>
    <property type="project" value="TreeGrafter"/>
</dbReference>
<feature type="domain" description="Alcohol dehydrogenase iron-type/glycerol dehydrogenase GldA" evidence="2">
    <location>
        <begin position="3"/>
        <end position="154"/>
    </location>
</feature>
<reference evidence="10 11" key="2">
    <citation type="journal article" date="2019" name="Nat. Med.">
        <title>A library of human gut bacterial isolates paired with longitudinal multiomics data enables mechanistic microbiome research.</title>
        <authorList>
            <person name="Poyet M."/>
            <person name="Groussin M."/>
            <person name="Gibbons S.M."/>
            <person name="Avila-Pacheco J."/>
            <person name="Jiang X."/>
            <person name="Kearney S.M."/>
            <person name="Perrotta A.R."/>
            <person name="Berdy B."/>
            <person name="Zhao S."/>
            <person name="Lieberman T.D."/>
            <person name="Swanson P.K."/>
            <person name="Smith M."/>
            <person name="Roesemann S."/>
            <person name="Alexander J.E."/>
            <person name="Rich S.A."/>
            <person name="Livny J."/>
            <person name="Vlamakis H."/>
            <person name="Clish C."/>
            <person name="Bullock K."/>
            <person name="Deik A."/>
            <person name="Scott J."/>
            <person name="Pierce K.A."/>
            <person name="Xavier R.J."/>
            <person name="Alm E.J."/>
        </authorList>
    </citation>
    <scope>NUCLEOTIDE SEQUENCE [LARGE SCALE GENOMIC DNA]</scope>
    <source>
        <strain evidence="6 11">BIOML-A122</strain>
        <strain evidence="5 10">BIOML-A140</strain>
        <strain evidence="4 12">BIOML-A141</strain>
    </source>
</reference>
<keyword evidence="1" id="KW-0560">Oxidoreductase</keyword>
<evidence type="ECO:0000313" key="7">
    <source>
        <dbReference type="EMBL" id="MDU0249473.1"/>
    </source>
</evidence>
<evidence type="ECO:0000313" key="6">
    <source>
        <dbReference type="EMBL" id="KAB6522478.1"/>
    </source>
</evidence>
<dbReference type="Proteomes" id="UP000468344">
    <property type="component" value="Unassembled WGS sequence"/>
</dbReference>
<dbReference type="PANTHER" id="PTHR11496:SF103">
    <property type="entry name" value="DEHYDROGENASE, PUTATIVE-RELATED"/>
    <property type="match status" value="1"/>
</dbReference>
<dbReference type="EMBL" id="QROB01000028">
    <property type="protein sequence ID" value="RHK84602.1"/>
    <property type="molecule type" value="Genomic_DNA"/>
</dbReference>
<dbReference type="Gene3D" id="1.20.1090.10">
    <property type="entry name" value="Dehydroquinate synthase-like - alpha domain"/>
    <property type="match status" value="1"/>
</dbReference>
<dbReference type="EMBL" id="WDBI01000051">
    <property type="protein sequence ID" value="KAB6522478.1"/>
    <property type="molecule type" value="Genomic_DNA"/>
</dbReference>
<dbReference type="InterPro" id="IPR056798">
    <property type="entry name" value="ADH_Fe_C"/>
</dbReference>
<evidence type="ECO:0000313" key="11">
    <source>
        <dbReference type="Proteomes" id="UP000469427"/>
    </source>
</evidence>
<reference evidence="8 9" key="1">
    <citation type="submission" date="2018-08" db="EMBL/GenBank/DDBJ databases">
        <title>A genome reference for cultivated species of the human gut microbiota.</title>
        <authorList>
            <person name="Zou Y."/>
            <person name="Xue W."/>
            <person name="Luo G."/>
        </authorList>
    </citation>
    <scope>NUCLEOTIDE SEQUENCE [LARGE SCALE GENOMIC DNA]</scope>
    <source>
        <strain evidence="8 9">AF39-8AT</strain>
    </source>
</reference>
<accession>A0A3E4KER8</accession>
<evidence type="ECO:0000313" key="12">
    <source>
        <dbReference type="Proteomes" id="UP000483142"/>
    </source>
</evidence>
<dbReference type="AlphaFoldDB" id="A0A3E4KER8"/>
<dbReference type="GO" id="GO:0017000">
    <property type="term" value="P:antibiotic biosynthetic process"/>
    <property type="evidence" value="ECO:0007669"/>
    <property type="project" value="InterPro"/>
</dbReference>